<proteinExistence type="inferred from homology"/>
<sequence>MDLRQLHYFLAVANHLSFSKASQALHVSQPTLSKMVKNLEDELGLVLIDRSTRRMQLTDAGTVVQSHAETVFRSLHDLNTALSDVTHMRRGSIKLGLPPVIGASFFPRIIAEFHRLHPQVRIQLVEEGGKMVESSLLTGSIDVGVVVLPVEDDMFKVVPLVERELKLVVHVSHRFSQADEVPLGALQGESFIIFRKGFSLYHHIREACIREGFEPRVDYESSQWDFIGEMVASNLGIAFLPETVCARLPSQETEVVPATKPIIHWNLALIWPKDQYVSHATREFISFVTYWFHARRDT</sequence>
<dbReference type="RefSeq" id="WP_268043503.1">
    <property type="nucleotide sequence ID" value="NZ_CP104064.1"/>
</dbReference>
<keyword evidence="4" id="KW-0804">Transcription</keyword>
<dbReference type="PANTHER" id="PTHR30419:SF8">
    <property type="entry name" value="NITROGEN ASSIMILATION TRANSCRIPTIONAL ACTIVATOR-RELATED"/>
    <property type="match status" value="1"/>
</dbReference>
<evidence type="ECO:0000259" key="5">
    <source>
        <dbReference type="PROSITE" id="PS50931"/>
    </source>
</evidence>
<evidence type="ECO:0000256" key="1">
    <source>
        <dbReference type="ARBA" id="ARBA00009437"/>
    </source>
</evidence>
<feature type="domain" description="HTH lysR-type" evidence="5">
    <location>
        <begin position="1"/>
        <end position="58"/>
    </location>
</feature>
<dbReference type="PANTHER" id="PTHR30419">
    <property type="entry name" value="HTH-TYPE TRANSCRIPTIONAL REGULATOR YBHD"/>
    <property type="match status" value="1"/>
</dbReference>
<evidence type="ECO:0000313" key="7">
    <source>
        <dbReference type="Proteomes" id="UP001164803"/>
    </source>
</evidence>
<reference evidence="6" key="1">
    <citation type="submission" date="2022-08" db="EMBL/GenBank/DDBJ databases">
        <title>Alicyclobacillus dauci DSM2870, complete genome.</title>
        <authorList>
            <person name="Wang Q."/>
            <person name="Cai R."/>
            <person name="Wang Z."/>
        </authorList>
    </citation>
    <scope>NUCLEOTIDE SEQUENCE</scope>
    <source>
        <strain evidence="6">DSM 28700</strain>
    </source>
</reference>
<dbReference type="Proteomes" id="UP001164803">
    <property type="component" value="Chromosome"/>
</dbReference>
<dbReference type="Pfam" id="PF00126">
    <property type="entry name" value="HTH_1"/>
    <property type="match status" value="1"/>
</dbReference>
<dbReference type="InterPro" id="IPR036388">
    <property type="entry name" value="WH-like_DNA-bd_sf"/>
</dbReference>
<organism evidence="6 7">
    <name type="scientific">Alicyclobacillus dauci</name>
    <dbReference type="NCBI Taxonomy" id="1475485"/>
    <lineage>
        <taxon>Bacteria</taxon>
        <taxon>Bacillati</taxon>
        <taxon>Bacillota</taxon>
        <taxon>Bacilli</taxon>
        <taxon>Bacillales</taxon>
        <taxon>Alicyclobacillaceae</taxon>
        <taxon>Alicyclobacillus</taxon>
    </lineage>
</organism>
<keyword evidence="3" id="KW-0238">DNA-binding</keyword>
<evidence type="ECO:0000256" key="3">
    <source>
        <dbReference type="ARBA" id="ARBA00023125"/>
    </source>
</evidence>
<dbReference type="SUPFAM" id="SSF53850">
    <property type="entry name" value="Periplasmic binding protein-like II"/>
    <property type="match status" value="1"/>
</dbReference>
<dbReference type="PRINTS" id="PR00039">
    <property type="entry name" value="HTHLYSR"/>
</dbReference>
<evidence type="ECO:0000256" key="4">
    <source>
        <dbReference type="ARBA" id="ARBA00023163"/>
    </source>
</evidence>
<comment type="similarity">
    <text evidence="1">Belongs to the LysR transcriptional regulatory family.</text>
</comment>
<dbReference type="SUPFAM" id="SSF46785">
    <property type="entry name" value="Winged helix' DNA-binding domain"/>
    <property type="match status" value="1"/>
</dbReference>
<dbReference type="InterPro" id="IPR005119">
    <property type="entry name" value="LysR_subst-bd"/>
</dbReference>
<evidence type="ECO:0000313" key="6">
    <source>
        <dbReference type="EMBL" id="WAH36182.1"/>
    </source>
</evidence>
<dbReference type="Gene3D" id="3.40.190.290">
    <property type="match status" value="1"/>
</dbReference>
<dbReference type="Gene3D" id="1.10.10.10">
    <property type="entry name" value="Winged helix-like DNA-binding domain superfamily/Winged helix DNA-binding domain"/>
    <property type="match status" value="1"/>
</dbReference>
<dbReference type="Pfam" id="PF03466">
    <property type="entry name" value="LysR_substrate"/>
    <property type="match status" value="1"/>
</dbReference>
<evidence type="ECO:0000256" key="2">
    <source>
        <dbReference type="ARBA" id="ARBA00023015"/>
    </source>
</evidence>
<keyword evidence="7" id="KW-1185">Reference proteome</keyword>
<protein>
    <submittedName>
        <fullName evidence="6">LysR family transcriptional regulator</fullName>
    </submittedName>
</protein>
<dbReference type="EMBL" id="CP104064">
    <property type="protein sequence ID" value="WAH36182.1"/>
    <property type="molecule type" value="Genomic_DNA"/>
</dbReference>
<dbReference type="CDD" id="cd08438">
    <property type="entry name" value="PBP2_CidR"/>
    <property type="match status" value="1"/>
</dbReference>
<dbReference type="InterPro" id="IPR036390">
    <property type="entry name" value="WH_DNA-bd_sf"/>
</dbReference>
<name>A0ABY6Z020_9BACL</name>
<dbReference type="InterPro" id="IPR050950">
    <property type="entry name" value="HTH-type_LysR_regulators"/>
</dbReference>
<keyword evidence="2" id="KW-0805">Transcription regulation</keyword>
<dbReference type="InterPro" id="IPR000847">
    <property type="entry name" value="LysR_HTH_N"/>
</dbReference>
<dbReference type="PROSITE" id="PS50931">
    <property type="entry name" value="HTH_LYSR"/>
    <property type="match status" value="1"/>
</dbReference>
<accession>A0ABY6Z020</accession>
<gene>
    <name evidence="6" type="ORF">NZD86_18335</name>
</gene>